<dbReference type="EMBL" id="ML208597">
    <property type="protein sequence ID" value="TFK62222.1"/>
    <property type="molecule type" value="Genomic_DNA"/>
</dbReference>
<dbReference type="Proteomes" id="UP000308600">
    <property type="component" value="Unassembled WGS sequence"/>
</dbReference>
<gene>
    <name evidence="1" type="ORF">BDN72DRAFT_848901</name>
</gene>
<name>A0ACD3A940_9AGAR</name>
<keyword evidence="2" id="KW-1185">Reference proteome</keyword>
<proteinExistence type="predicted"/>
<reference evidence="1 2" key="1">
    <citation type="journal article" date="2019" name="Nat. Ecol. Evol.">
        <title>Megaphylogeny resolves global patterns of mushroom evolution.</title>
        <authorList>
            <person name="Varga T."/>
            <person name="Krizsan K."/>
            <person name="Foldi C."/>
            <person name="Dima B."/>
            <person name="Sanchez-Garcia M."/>
            <person name="Sanchez-Ramirez S."/>
            <person name="Szollosi G.J."/>
            <person name="Szarkandi J.G."/>
            <person name="Papp V."/>
            <person name="Albert L."/>
            <person name="Andreopoulos W."/>
            <person name="Angelini C."/>
            <person name="Antonin V."/>
            <person name="Barry K.W."/>
            <person name="Bougher N.L."/>
            <person name="Buchanan P."/>
            <person name="Buyck B."/>
            <person name="Bense V."/>
            <person name="Catcheside P."/>
            <person name="Chovatia M."/>
            <person name="Cooper J."/>
            <person name="Damon W."/>
            <person name="Desjardin D."/>
            <person name="Finy P."/>
            <person name="Geml J."/>
            <person name="Haridas S."/>
            <person name="Hughes K."/>
            <person name="Justo A."/>
            <person name="Karasinski D."/>
            <person name="Kautmanova I."/>
            <person name="Kiss B."/>
            <person name="Kocsube S."/>
            <person name="Kotiranta H."/>
            <person name="LaButti K.M."/>
            <person name="Lechner B.E."/>
            <person name="Liimatainen K."/>
            <person name="Lipzen A."/>
            <person name="Lukacs Z."/>
            <person name="Mihaltcheva S."/>
            <person name="Morgado L.N."/>
            <person name="Niskanen T."/>
            <person name="Noordeloos M.E."/>
            <person name="Ohm R.A."/>
            <person name="Ortiz-Santana B."/>
            <person name="Ovrebo C."/>
            <person name="Racz N."/>
            <person name="Riley R."/>
            <person name="Savchenko A."/>
            <person name="Shiryaev A."/>
            <person name="Soop K."/>
            <person name="Spirin V."/>
            <person name="Szebenyi C."/>
            <person name="Tomsovsky M."/>
            <person name="Tulloss R.E."/>
            <person name="Uehling J."/>
            <person name="Grigoriev I.V."/>
            <person name="Vagvolgyi C."/>
            <person name="Papp T."/>
            <person name="Martin F.M."/>
            <person name="Miettinen O."/>
            <person name="Hibbett D.S."/>
            <person name="Nagy L.G."/>
        </authorList>
    </citation>
    <scope>NUCLEOTIDE SEQUENCE [LARGE SCALE GENOMIC DNA]</scope>
    <source>
        <strain evidence="1 2">NL-1719</strain>
    </source>
</reference>
<sequence length="220" mass="24973">MQLRVYREHTSCQRDVGLSCSRVLFYLIVYSLSTNMSYIAPTGDHAIQLAWLPVGPLPPVPPAPESGPAVVFRPEYIGIRPYLPPSDPTPAYLFPFLEEWEIIYVGKLGSPKRWIKHKRTGQYLQPNYIQTPTSSKTYIEAADNIFEWVLKSETSEGVESWYISTEYDGAEWAIGLELYYAAPPGEEGVLRPISLPPLILKHKAGAARWTFPDIYHKETK</sequence>
<accession>A0ACD3A940</accession>
<evidence type="ECO:0000313" key="2">
    <source>
        <dbReference type="Proteomes" id="UP000308600"/>
    </source>
</evidence>
<organism evidence="1 2">
    <name type="scientific">Pluteus cervinus</name>
    <dbReference type="NCBI Taxonomy" id="181527"/>
    <lineage>
        <taxon>Eukaryota</taxon>
        <taxon>Fungi</taxon>
        <taxon>Dikarya</taxon>
        <taxon>Basidiomycota</taxon>
        <taxon>Agaricomycotina</taxon>
        <taxon>Agaricomycetes</taxon>
        <taxon>Agaricomycetidae</taxon>
        <taxon>Agaricales</taxon>
        <taxon>Pluteineae</taxon>
        <taxon>Pluteaceae</taxon>
        <taxon>Pluteus</taxon>
    </lineage>
</organism>
<protein>
    <submittedName>
        <fullName evidence="1">Uncharacterized protein</fullName>
    </submittedName>
</protein>
<evidence type="ECO:0000313" key="1">
    <source>
        <dbReference type="EMBL" id="TFK62222.1"/>
    </source>
</evidence>